<comment type="caution">
    <text evidence="1">The sequence shown here is derived from an EMBL/GenBank/DDBJ whole genome shotgun (WGS) entry which is preliminary data.</text>
</comment>
<dbReference type="AlphaFoldDB" id="A0A9Q0VIX3"/>
<reference evidence="1" key="2">
    <citation type="journal article" date="2023" name="Int. J. Mol. Sci.">
        <title>De Novo Assembly and Annotation of 11 Diverse Shrub Willow (Salix) Genomes Reveals Novel Gene Organization in Sex-Linked Regions.</title>
        <authorList>
            <person name="Hyden B."/>
            <person name="Feng K."/>
            <person name="Yates T.B."/>
            <person name="Jawdy S."/>
            <person name="Cereghino C."/>
            <person name="Smart L.B."/>
            <person name="Muchero W."/>
        </authorList>
    </citation>
    <scope>NUCLEOTIDE SEQUENCE [LARGE SCALE GENOMIC DNA]</scope>
    <source>
        <tissue evidence="1">Shoot tip</tissue>
    </source>
</reference>
<keyword evidence="2" id="KW-1185">Reference proteome</keyword>
<sequence length="85" mass="9924">METSAAGEYEVALGRCCHCRVQLEQEKTKCWNRRKCYRTACWILLAGAGRRVATCARCWAEDLLLEQRRCCRPDFQSVELKIFFS</sequence>
<evidence type="ECO:0000313" key="1">
    <source>
        <dbReference type="EMBL" id="KAJ6749499.1"/>
    </source>
</evidence>
<accession>A0A9Q0VIX3</accession>
<gene>
    <name evidence="1" type="ORF">OIU85_000169</name>
</gene>
<name>A0A9Q0VIX3_SALVM</name>
<organism evidence="1 2">
    <name type="scientific">Salix viminalis</name>
    <name type="common">Common osier</name>
    <name type="synonym">Basket willow</name>
    <dbReference type="NCBI Taxonomy" id="40686"/>
    <lineage>
        <taxon>Eukaryota</taxon>
        <taxon>Viridiplantae</taxon>
        <taxon>Streptophyta</taxon>
        <taxon>Embryophyta</taxon>
        <taxon>Tracheophyta</taxon>
        <taxon>Spermatophyta</taxon>
        <taxon>Magnoliopsida</taxon>
        <taxon>eudicotyledons</taxon>
        <taxon>Gunneridae</taxon>
        <taxon>Pentapetalae</taxon>
        <taxon>rosids</taxon>
        <taxon>fabids</taxon>
        <taxon>Malpighiales</taxon>
        <taxon>Salicaceae</taxon>
        <taxon>Saliceae</taxon>
        <taxon>Salix</taxon>
    </lineage>
</organism>
<dbReference type="Proteomes" id="UP001151529">
    <property type="component" value="Chromosome 16"/>
</dbReference>
<dbReference type="OrthoDB" id="10399085at2759"/>
<evidence type="ECO:0000313" key="2">
    <source>
        <dbReference type="Proteomes" id="UP001151529"/>
    </source>
</evidence>
<proteinExistence type="predicted"/>
<reference evidence="1" key="1">
    <citation type="submission" date="2022-11" db="EMBL/GenBank/DDBJ databases">
        <authorList>
            <person name="Hyden B.L."/>
            <person name="Feng K."/>
            <person name="Yates T."/>
            <person name="Jawdy S."/>
            <person name="Smart L.B."/>
            <person name="Muchero W."/>
        </authorList>
    </citation>
    <scope>NUCLEOTIDE SEQUENCE</scope>
    <source>
        <tissue evidence="1">Shoot tip</tissue>
    </source>
</reference>
<dbReference type="EMBL" id="JAPFFL010000001">
    <property type="protein sequence ID" value="KAJ6749499.1"/>
    <property type="molecule type" value="Genomic_DNA"/>
</dbReference>
<protein>
    <submittedName>
        <fullName evidence="1">Uncharacterized protein</fullName>
    </submittedName>
</protein>